<dbReference type="NCBIfam" id="TIGR00254">
    <property type="entry name" value="GGDEF"/>
    <property type="match status" value="1"/>
</dbReference>
<evidence type="ECO:0000259" key="2">
    <source>
        <dbReference type="SMART" id="SM00267"/>
    </source>
</evidence>
<dbReference type="PANTHER" id="PTHR45138:SF9">
    <property type="entry name" value="DIGUANYLATE CYCLASE DGCM-RELATED"/>
    <property type="match status" value="1"/>
</dbReference>
<sequence>MKRAYLHSFEESEHQSDLLETSLAKIGAILNSQLNLSDTLNTIADMVADMLRANQSIVTIYDTKENQLSIAATYGINVPPIAFPINISLSQRAIHEYKTIYINDTRNCPDLFTPKLLFSKVRSIIAAPIIHTGNIIGTIEVYSRSINGFNENAADFLSVLAHHAGAAINAAKLYEDTKQKLLNEKYLSAITYSTSFTFDTNTIVDECTHHVLNALNADIGIGCLSTDVEYTFTPISNINITNKLTEIDLNPFPSLKLLINKLQPFNSLNEVLPPIHSFLHLPLKINYLMILPLAVNKRLLGIILVGWYNFKSNKHKEEYSFIKMMANQVAIGLEKAHFYNQIKSMALSDGLTKLANRRNFDMFLKTELRRAESLNKPLSLIMLDLDKFKQYNDTFGHINGDQLLQQVGAILKHNVRSIDLPARYGGEEFSIILPEGNISEAISTAEHLRKEIESYKFTNQSGIFTKHITASFGIATYDPNITMNAPSSDTIIAIADKALYQAKQEGRNRVISSNIFQ</sequence>
<dbReference type="EC" id="2.7.7.65" evidence="3"/>
<dbReference type="RefSeq" id="WP_309320215.1">
    <property type="nucleotide sequence ID" value="NZ_CP120678.1"/>
</dbReference>
<dbReference type="GO" id="GO:0052621">
    <property type="term" value="F:diguanylate cyclase activity"/>
    <property type="evidence" value="ECO:0007669"/>
    <property type="project" value="UniProtKB-EC"/>
</dbReference>
<organism evidence="3 4">
    <name type="scientific">Selenobaculum gibii</name>
    <dbReference type="NCBI Taxonomy" id="3054208"/>
    <lineage>
        <taxon>Bacteria</taxon>
        <taxon>Bacillati</taxon>
        <taxon>Bacillota</taxon>
        <taxon>Negativicutes</taxon>
        <taxon>Selenomonadales</taxon>
        <taxon>Selenomonadaceae</taxon>
        <taxon>Selenobaculum</taxon>
    </lineage>
</organism>
<protein>
    <submittedName>
        <fullName evidence="3">Diguanylate cyclase</fullName>
        <ecNumber evidence="3">2.7.7.65</ecNumber>
    </submittedName>
</protein>
<dbReference type="GO" id="GO:0005886">
    <property type="term" value="C:plasma membrane"/>
    <property type="evidence" value="ECO:0007669"/>
    <property type="project" value="TreeGrafter"/>
</dbReference>
<dbReference type="InterPro" id="IPR000160">
    <property type="entry name" value="GGDEF_dom"/>
</dbReference>
<dbReference type="SUPFAM" id="SSF55781">
    <property type="entry name" value="GAF domain-like"/>
    <property type="match status" value="2"/>
</dbReference>
<dbReference type="InterPro" id="IPR029016">
    <property type="entry name" value="GAF-like_dom_sf"/>
</dbReference>
<evidence type="ECO:0000313" key="4">
    <source>
        <dbReference type="Proteomes" id="UP001243623"/>
    </source>
</evidence>
<dbReference type="GO" id="GO:0043709">
    <property type="term" value="P:cell adhesion involved in single-species biofilm formation"/>
    <property type="evidence" value="ECO:0007669"/>
    <property type="project" value="TreeGrafter"/>
</dbReference>
<dbReference type="PANTHER" id="PTHR45138">
    <property type="entry name" value="REGULATORY COMPONENTS OF SENSORY TRANSDUCTION SYSTEM"/>
    <property type="match status" value="1"/>
</dbReference>
<dbReference type="Gene3D" id="3.30.70.270">
    <property type="match status" value="1"/>
</dbReference>
<keyword evidence="3" id="KW-0548">Nucleotidyltransferase</keyword>
<dbReference type="Gene3D" id="3.30.450.40">
    <property type="match status" value="2"/>
</dbReference>
<evidence type="ECO:0000259" key="1">
    <source>
        <dbReference type="SMART" id="SM00065"/>
    </source>
</evidence>
<dbReference type="Proteomes" id="UP001243623">
    <property type="component" value="Chromosome"/>
</dbReference>
<reference evidence="3" key="1">
    <citation type="submission" date="2023-03" db="EMBL/GenBank/DDBJ databases">
        <title>Selenobaculum gbiensis gen. nov. sp. nov., a new bacterium isolated from the gut microbiota of IBD patient.</title>
        <authorList>
            <person name="Yeo S."/>
            <person name="Park H."/>
            <person name="Huh C.S."/>
        </authorList>
    </citation>
    <scope>NUCLEOTIDE SEQUENCE</scope>
    <source>
        <strain evidence="3">ICN-92133</strain>
    </source>
</reference>
<accession>A0A9Y2AH64</accession>
<dbReference type="KEGG" id="sgbi:P3F81_07130"/>
<dbReference type="SMART" id="SM00065">
    <property type="entry name" value="GAF"/>
    <property type="match status" value="1"/>
</dbReference>
<dbReference type="SMART" id="SM00267">
    <property type="entry name" value="GGDEF"/>
    <property type="match status" value="1"/>
</dbReference>
<gene>
    <name evidence="3" type="ORF">P3F81_07130</name>
</gene>
<dbReference type="Pfam" id="PF00990">
    <property type="entry name" value="GGDEF"/>
    <property type="match status" value="1"/>
</dbReference>
<proteinExistence type="predicted"/>
<dbReference type="InterPro" id="IPR003018">
    <property type="entry name" value="GAF"/>
</dbReference>
<keyword evidence="3" id="KW-0808">Transferase</keyword>
<feature type="domain" description="GAF" evidence="1">
    <location>
        <begin position="35"/>
        <end position="178"/>
    </location>
</feature>
<dbReference type="InterPro" id="IPR050469">
    <property type="entry name" value="Diguanylate_Cyclase"/>
</dbReference>
<dbReference type="InterPro" id="IPR029787">
    <property type="entry name" value="Nucleotide_cyclase"/>
</dbReference>
<dbReference type="SUPFAM" id="SSF55073">
    <property type="entry name" value="Nucleotide cyclase"/>
    <property type="match status" value="1"/>
</dbReference>
<dbReference type="InterPro" id="IPR043128">
    <property type="entry name" value="Rev_trsase/Diguanyl_cyclase"/>
</dbReference>
<dbReference type="AlphaFoldDB" id="A0A9Y2AH64"/>
<name>A0A9Y2AH64_9FIRM</name>
<keyword evidence="4" id="KW-1185">Reference proteome</keyword>
<feature type="domain" description="GGDEF" evidence="2">
    <location>
        <begin position="335"/>
        <end position="513"/>
    </location>
</feature>
<dbReference type="FunFam" id="3.30.70.270:FF:000001">
    <property type="entry name" value="Diguanylate cyclase domain protein"/>
    <property type="match status" value="1"/>
</dbReference>
<dbReference type="Pfam" id="PF13185">
    <property type="entry name" value="GAF_2"/>
    <property type="match status" value="1"/>
</dbReference>
<dbReference type="CDD" id="cd01949">
    <property type="entry name" value="GGDEF"/>
    <property type="match status" value="1"/>
</dbReference>
<dbReference type="EMBL" id="CP120678">
    <property type="protein sequence ID" value="WIW69696.1"/>
    <property type="molecule type" value="Genomic_DNA"/>
</dbReference>
<evidence type="ECO:0000313" key="3">
    <source>
        <dbReference type="EMBL" id="WIW69696.1"/>
    </source>
</evidence>
<dbReference type="GO" id="GO:1902201">
    <property type="term" value="P:negative regulation of bacterial-type flagellum-dependent cell motility"/>
    <property type="evidence" value="ECO:0007669"/>
    <property type="project" value="TreeGrafter"/>
</dbReference>